<evidence type="ECO:0000256" key="6">
    <source>
        <dbReference type="ARBA" id="ARBA00022801"/>
    </source>
</evidence>
<sequence>MNDDVLLRLAATIRQRRTASADKSYTRQLLDEGSPRCAKKFGEEAVETVIAALGESDAALRSEAADVIYHLLVLLESRSVAIADVLAVLEGRMGMSGVEEKARRKGN</sequence>
<keyword evidence="9" id="KW-0963">Cytoplasm</keyword>
<evidence type="ECO:0000256" key="7">
    <source>
        <dbReference type="ARBA" id="ARBA00022840"/>
    </source>
</evidence>
<keyword evidence="4 9" id="KW-0028">Amino-acid biosynthesis</keyword>
<dbReference type="Pfam" id="PF01503">
    <property type="entry name" value="PRA-PH"/>
    <property type="match status" value="1"/>
</dbReference>
<evidence type="ECO:0000256" key="9">
    <source>
        <dbReference type="HAMAP-Rule" id="MF_01020"/>
    </source>
</evidence>
<dbReference type="EMBL" id="LN829119">
    <property type="protein sequence ID" value="CPR16984.1"/>
    <property type="molecule type" value="Genomic_DNA"/>
</dbReference>
<evidence type="ECO:0000256" key="1">
    <source>
        <dbReference type="ARBA" id="ARBA00001460"/>
    </source>
</evidence>
<gene>
    <name evidence="9 10" type="primary">hisE</name>
    <name evidence="10" type="ORF">YBN1229_v1_1052</name>
</gene>
<keyword evidence="7 9" id="KW-0067">ATP-binding</keyword>
<dbReference type="AlphaFoldDB" id="A0A0D6JCB1"/>
<dbReference type="InterPro" id="IPR021130">
    <property type="entry name" value="PRib-ATP_PPHydrolase-like"/>
</dbReference>
<dbReference type="GO" id="GO:0005524">
    <property type="term" value="F:ATP binding"/>
    <property type="evidence" value="ECO:0007669"/>
    <property type="project" value="UniProtKB-KW"/>
</dbReference>
<dbReference type="GO" id="GO:0000105">
    <property type="term" value="P:L-histidine biosynthetic process"/>
    <property type="evidence" value="ECO:0007669"/>
    <property type="project" value="UniProtKB-UniRule"/>
</dbReference>
<keyword evidence="5 9" id="KW-0547">Nucleotide-binding</keyword>
<dbReference type="RefSeq" id="WP_046477115.1">
    <property type="nucleotide sequence ID" value="NZ_LN829118.1"/>
</dbReference>
<evidence type="ECO:0000256" key="2">
    <source>
        <dbReference type="ARBA" id="ARBA00005204"/>
    </source>
</evidence>
<dbReference type="NCBIfam" id="NF001613">
    <property type="entry name" value="PRK00400.1-5"/>
    <property type="match status" value="1"/>
</dbReference>
<dbReference type="UniPathway" id="UPA00031">
    <property type="reaction ID" value="UER00007"/>
</dbReference>
<dbReference type="PANTHER" id="PTHR42945:SF1">
    <property type="entry name" value="HISTIDINE BIOSYNTHESIS BIFUNCTIONAL PROTEIN HIS7"/>
    <property type="match status" value="1"/>
</dbReference>
<dbReference type="GO" id="GO:0005737">
    <property type="term" value="C:cytoplasm"/>
    <property type="evidence" value="ECO:0007669"/>
    <property type="project" value="UniProtKB-SubCell"/>
</dbReference>
<evidence type="ECO:0000256" key="4">
    <source>
        <dbReference type="ARBA" id="ARBA00022605"/>
    </source>
</evidence>
<evidence type="ECO:0000313" key="10">
    <source>
        <dbReference type="EMBL" id="CPR16984.1"/>
    </source>
</evidence>
<dbReference type="KEGG" id="fiy:BN1229_v1_1052"/>
<dbReference type="CDD" id="cd11534">
    <property type="entry name" value="NTP-PPase_HisIE_like"/>
    <property type="match status" value="1"/>
</dbReference>
<dbReference type="OrthoDB" id="9814738at2"/>
<name>A0A0D6JCB1_9HYPH</name>
<dbReference type="Proteomes" id="UP000033187">
    <property type="component" value="Chromosome 1"/>
</dbReference>
<dbReference type="EC" id="3.6.1.31" evidence="9"/>
<comment type="catalytic activity">
    <reaction evidence="1 9">
        <text>1-(5-phospho-beta-D-ribosyl)-ATP + H2O = 1-(5-phospho-beta-D-ribosyl)-5'-AMP + diphosphate + H(+)</text>
        <dbReference type="Rhea" id="RHEA:22828"/>
        <dbReference type="ChEBI" id="CHEBI:15377"/>
        <dbReference type="ChEBI" id="CHEBI:15378"/>
        <dbReference type="ChEBI" id="CHEBI:33019"/>
        <dbReference type="ChEBI" id="CHEBI:59457"/>
        <dbReference type="ChEBI" id="CHEBI:73183"/>
        <dbReference type="EC" id="3.6.1.31"/>
    </reaction>
</comment>
<evidence type="ECO:0000256" key="3">
    <source>
        <dbReference type="ARBA" id="ARBA00009392"/>
    </source>
</evidence>
<dbReference type="NCBIfam" id="TIGR03188">
    <property type="entry name" value="histidine_hisI"/>
    <property type="match status" value="1"/>
</dbReference>
<keyword evidence="6 9" id="KW-0378">Hydrolase</keyword>
<organism evidence="10 11">
    <name type="scientific">Candidatus Filomicrobium marinum</name>
    <dbReference type="NCBI Taxonomy" id="1608628"/>
    <lineage>
        <taxon>Bacteria</taxon>
        <taxon>Pseudomonadati</taxon>
        <taxon>Pseudomonadota</taxon>
        <taxon>Alphaproteobacteria</taxon>
        <taxon>Hyphomicrobiales</taxon>
        <taxon>Hyphomicrobiaceae</taxon>
        <taxon>Filomicrobium</taxon>
    </lineage>
</organism>
<keyword evidence="8 9" id="KW-0368">Histidine biosynthesis</keyword>
<comment type="pathway">
    <text evidence="2 9">Amino-acid biosynthesis; L-histidine biosynthesis; L-histidine from 5-phospho-alpha-D-ribose 1-diphosphate: step 2/9.</text>
</comment>
<comment type="subcellular location">
    <subcellularLocation>
        <location evidence="9">Cytoplasm</location>
    </subcellularLocation>
</comment>
<dbReference type="PANTHER" id="PTHR42945">
    <property type="entry name" value="HISTIDINE BIOSYNTHESIS BIFUNCTIONAL PROTEIN"/>
    <property type="match status" value="1"/>
</dbReference>
<keyword evidence="11" id="KW-1185">Reference proteome</keyword>
<accession>A0A0D6JCB1</accession>
<evidence type="ECO:0000256" key="8">
    <source>
        <dbReference type="ARBA" id="ARBA00023102"/>
    </source>
</evidence>
<reference evidence="11" key="1">
    <citation type="submission" date="2015-02" db="EMBL/GenBank/DDBJ databases">
        <authorList>
            <person name="Chooi Y.-H."/>
        </authorList>
    </citation>
    <scope>NUCLEOTIDE SEQUENCE [LARGE SCALE GENOMIC DNA]</scope>
    <source>
        <strain evidence="11">strain Y</strain>
    </source>
</reference>
<dbReference type="InterPro" id="IPR008179">
    <property type="entry name" value="HisE"/>
</dbReference>
<evidence type="ECO:0000256" key="5">
    <source>
        <dbReference type="ARBA" id="ARBA00022741"/>
    </source>
</evidence>
<dbReference type="SUPFAM" id="SSF101386">
    <property type="entry name" value="all-alpha NTP pyrophosphatases"/>
    <property type="match status" value="1"/>
</dbReference>
<dbReference type="GO" id="GO:0004636">
    <property type="term" value="F:phosphoribosyl-ATP diphosphatase activity"/>
    <property type="evidence" value="ECO:0007669"/>
    <property type="project" value="UniProtKB-UniRule"/>
</dbReference>
<dbReference type="KEGG" id="fil:BN1229_v1_1050"/>
<comment type="similarity">
    <text evidence="3 9">Belongs to the PRA-PH family.</text>
</comment>
<dbReference type="Gene3D" id="1.10.287.1080">
    <property type="entry name" value="MazG-like"/>
    <property type="match status" value="1"/>
</dbReference>
<protein>
    <recommendedName>
        <fullName evidence="9">Phosphoribosyl-ATP pyrophosphatase</fullName>
        <shortName evidence="9">PRA-PH</shortName>
        <ecNumber evidence="9">3.6.1.31</ecNumber>
    </recommendedName>
</protein>
<proteinExistence type="inferred from homology"/>
<dbReference type="HAMAP" id="MF_01020">
    <property type="entry name" value="HisE"/>
    <property type="match status" value="1"/>
</dbReference>
<evidence type="ECO:0000313" key="11">
    <source>
        <dbReference type="Proteomes" id="UP000033187"/>
    </source>
</evidence>
<dbReference type="NCBIfam" id="NF001611">
    <property type="entry name" value="PRK00400.1-3"/>
    <property type="match status" value="1"/>
</dbReference>